<dbReference type="InterPro" id="IPR010663">
    <property type="entry name" value="Znf_FPG/IleRS"/>
</dbReference>
<dbReference type="eggNOG" id="COG0266">
    <property type="taxonomic scope" value="Bacteria"/>
</dbReference>
<dbReference type="Gene3D" id="3.20.190.10">
    <property type="entry name" value="MutM-like, N-terminal"/>
    <property type="match status" value="1"/>
</dbReference>
<dbReference type="InterPro" id="IPR035937">
    <property type="entry name" value="FPG_N"/>
</dbReference>
<feature type="active site" description="Proton donor; for delta-elimination activity" evidence="15">
    <location>
        <position position="290"/>
    </location>
</feature>
<dbReference type="InterPro" id="IPR015886">
    <property type="entry name" value="H2TH_FPG"/>
</dbReference>
<accession>G0A8D9</accession>
<dbReference type="InterPro" id="IPR015887">
    <property type="entry name" value="DNA_glyclase_Znf_dom_DNA_BS"/>
</dbReference>
<feature type="active site" description="Proton donor" evidence="15">
    <location>
        <position position="30"/>
    </location>
</feature>
<reference evidence="19" key="6">
    <citation type="submission" date="2011-05" db="EMBL/GenBank/DDBJ databases">
        <title>Complete sequence of Collimonas fungivorans Ter331.</title>
        <authorList>
            <person name="Leveau J.H."/>
        </authorList>
    </citation>
    <scope>NUCLEOTIDE SEQUENCE [LARGE SCALE GENOMIC DNA]</scope>
    <source>
        <strain evidence="19">Ter331</strain>
    </source>
</reference>
<dbReference type="GO" id="GO:0008270">
    <property type="term" value="F:zinc ion binding"/>
    <property type="evidence" value="ECO:0007669"/>
    <property type="project" value="UniProtKB-UniRule"/>
</dbReference>
<dbReference type="GO" id="GO:0034039">
    <property type="term" value="F:8-oxo-7,8-dihydroguanine DNA N-glycosylase activity"/>
    <property type="evidence" value="ECO:0007669"/>
    <property type="project" value="TreeGrafter"/>
</dbReference>
<name>G0A8D9_COLFT</name>
<dbReference type="SUPFAM" id="SSF57716">
    <property type="entry name" value="Glucocorticoid receptor-like (DNA-binding domain)"/>
    <property type="match status" value="1"/>
</dbReference>
<evidence type="ECO:0000256" key="6">
    <source>
        <dbReference type="ARBA" id="ARBA00022771"/>
    </source>
</evidence>
<dbReference type="CDD" id="cd08966">
    <property type="entry name" value="EcFpg-like_N"/>
    <property type="match status" value="1"/>
</dbReference>
<sequence>MFQKVHRKYISRLCHFIPDALFQRCLTMPELPEVEVTRRGVAPHLDGRIVTAVTFRHRGLRWPFPLELPALLVGREVRGTGRRGKYLLLRFDHGTVIIHLGMSGHLRILELGVEPQKHDHFDLVVGRRLLRLTDPRRFGAVLWHADADGPLEQHVLLAGLGLEPLEDVFSAQILYQKTRNRSAPIKQVLLAGDIVVGVGNIYASESLFRAGINPKTPAHRISLARYERLVDAIRIILAAAIEKGGSTLRDFIGADGQSGYFQQSYFVYDRAGLPCRNCGALITQIKQGQRSTFYCKKCQK</sequence>
<dbReference type="PROSITE" id="PS51066">
    <property type="entry name" value="ZF_FPG_2"/>
    <property type="match status" value="1"/>
</dbReference>
<dbReference type="KEGG" id="cfu:CFU_0615"/>
<proteinExistence type="inferred from homology"/>
<evidence type="ECO:0000256" key="4">
    <source>
        <dbReference type="ARBA" id="ARBA00022723"/>
    </source>
</evidence>
<evidence type="ECO:0000313" key="18">
    <source>
        <dbReference type="EMBL" id="AEK60451.1"/>
    </source>
</evidence>
<keyword evidence="6 15" id="KW-0863">Zinc-finger</keyword>
<reference evidence="18 19" key="3">
    <citation type="journal article" date="2008" name="FEMS Microbiol. Ecol.">
        <title>Identification and characterization of genes underlying chitinolysis in Collimonas fungivorans Ter331.</title>
        <authorList>
            <person name="Fritsche K."/>
            <person name="de Boer W."/>
            <person name="Gerards S."/>
            <person name="van den Berg M."/>
            <person name="van Veen J.A."/>
            <person name="Leveau J.H."/>
        </authorList>
    </citation>
    <scope>NUCLEOTIDE SEQUENCE [LARGE SCALE GENOMIC DNA]</scope>
    <source>
        <strain evidence="18 19">Ter331</strain>
    </source>
</reference>
<evidence type="ECO:0000259" key="16">
    <source>
        <dbReference type="PROSITE" id="PS51066"/>
    </source>
</evidence>
<evidence type="ECO:0000256" key="12">
    <source>
        <dbReference type="ARBA" id="ARBA00023268"/>
    </source>
</evidence>
<comment type="catalytic activity">
    <reaction evidence="1 15">
        <text>Hydrolysis of DNA containing ring-opened 7-methylguanine residues, releasing 2,6-diamino-4-hydroxy-5-(N-methyl)formamidopyrimidine.</text>
        <dbReference type="EC" id="3.2.2.23"/>
    </reaction>
</comment>
<evidence type="ECO:0000256" key="1">
    <source>
        <dbReference type="ARBA" id="ARBA00001668"/>
    </source>
</evidence>
<comment type="subunit">
    <text evidence="3 15">Monomer.</text>
</comment>
<evidence type="ECO:0000256" key="13">
    <source>
        <dbReference type="ARBA" id="ARBA00023295"/>
    </source>
</evidence>
<dbReference type="NCBIfam" id="NF002211">
    <property type="entry name" value="PRK01103.1"/>
    <property type="match status" value="1"/>
</dbReference>
<evidence type="ECO:0000259" key="17">
    <source>
        <dbReference type="PROSITE" id="PS51068"/>
    </source>
</evidence>
<keyword evidence="11 15" id="KW-0456">Lyase</keyword>
<organism evidence="18 19">
    <name type="scientific">Collimonas fungivorans (strain Ter331)</name>
    <dbReference type="NCBI Taxonomy" id="1005048"/>
    <lineage>
        <taxon>Bacteria</taxon>
        <taxon>Pseudomonadati</taxon>
        <taxon>Pseudomonadota</taxon>
        <taxon>Betaproteobacteria</taxon>
        <taxon>Burkholderiales</taxon>
        <taxon>Oxalobacteraceae</taxon>
        <taxon>Collimonas</taxon>
    </lineage>
</organism>
<dbReference type="EC" id="3.2.2.23" evidence="15"/>
<evidence type="ECO:0000256" key="15">
    <source>
        <dbReference type="HAMAP-Rule" id="MF_00103"/>
    </source>
</evidence>
<dbReference type="PROSITE" id="PS01242">
    <property type="entry name" value="ZF_FPG_1"/>
    <property type="match status" value="1"/>
</dbReference>
<evidence type="ECO:0000313" key="19">
    <source>
        <dbReference type="Proteomes" id="UP000008392"/>
    </source>
</evidence>
<dbReference type="EC" id="4.2.99.18" evidence="15"/>
<keyword evidence="7 15" id="KW-0378">Hydrolase</keyword>
<dbReference type="SMART" id="SM01232">
    <property type="entry name" value="H2TH"/>
    <property type="match status" value="1"/>
</dbReference>
<dbReference type="PANTHER" id="PTHR22993:SF9">
    <property type="entry name" value="FORMAMIDOPYRIMIDINE-DNA GLYCOSYLASE"/>
    <property type="match status" value="1"/>
</dbReference>
<dbReference type="NCBIfam" id="TIGR00577">
    <property type="entry name" value="fpg"/>
    <property type="match status" value="1"/>
</dbReference>
<dbReference type="SMART" id="SM00898">
    <property type="entry name" value="Fapy_DNA_glyco"/>
    <property type="match status" value="1"/>
</dbReference>
<feature type="binding site" evidence="15">
    <location>
        <position position="181"/>
    </location>
    <ligand>
        <name>DNA</name>
        <dbReference type="ChEBI" id="CHEBI:16991"/>
    </ligand>
</feature>
<feature type="active site" description="Schiff-base intermediate with DNA" evidence="15">
    <location>
        <position position="29"/>
    </location>
</feature>
<dbReference type="SUPFAM" id="SSF46946">
    <property type="entry name" value="S13-like H2TH domain"/>
    <property type="match status" value="1"/>
</dbReference>
<comment type="similarity">
    <text evidence="2 15">Belongs to the FPG family.</text>
</comment>
<dbReference type="PANTHER" id="PTHR22993">
    <property type="entry name" value="FORMAMIDOPYRIMIDINE-DNA GLYCOSYLASE"/>
    <property type="match status" value="1"/>
</dbReference>
<dbReference type="Proteomes" id="UP000008392">
    <property type="component" value="Chromosome"/>
</dbReference>
<keyword evidence="10 15" id="KW-0234">DNA repair</keyword>
<dbReference type="Pfam" id="PF01149">
    <property type="entry name" value="Fapy_DNA_glyco"/>
    <property type="match status" value="1"/>
</dbReference>
<evidence type="ECO:0000256" key="8">
    <source>
        <dbReference type="ARBA" id="ARBA00022833"/>
    </source>
</evidence>
<reference evidence="18 19" key="2">
    <citation type="journal article" date="2006" name="J. Microbiol. Methods">
        <title>Genomic flank-sequencing of plasposon insertion sites for rapid identification of functional genes.</title>
        <authorList>
            <person name="Leveau J.H."/>
            <person name="Gerards S."/>
            <person name="Fritsche K."/>
            <person name="Zondag G."/>
            <person name="van Veen J.A."/>
        </authorList>
    </citation>
    <scope>NUCLEOTIDE SEQUENCE [LARGE SCALE GENOMIC DNA]</scope>
    <source>
        <strain evidence="18 19">Ter331</strain>
    </source>
</reference>
<comment type="cofactor">
    <cofactor evidence="15">
        <name>Zn(2+)</name>
        <dbReference type="ChEBI" id="CHEBI:29105"/>
    </cofactor>
    <text evidence="15">Binds 1 zinc ion per subunit.</text>
</comment>
<dbReference type="InterPro" id="IPR000214">
    <property type="entry name" value="Znf_DNA_glyclase/AP_lyase"/>
</dbReference>
<keyword evidence="9 15" id="KW-0238">DNA-binding</keyword>
<dbReference type="InterPro" id="IPR020629">
    <property type="entry name" value="FPG_Glyclase"/>
</dbReference>
<reference evidence="18 19" key="1">
    <citation type="journal article" date="2004" name="Environ. Microbiol.">
        <title>Phylogeny-function analysis of (meta)genomic libraries: screening for expression of ribosomal RNA genes by large-insert library fluorescent in situ hybridization (LIL-FISH).</title>
        <authorList>
            <person name="Leveau J.H."/>
            <person name="Gerards S."/>
            <person name="de Boer W."/>
            <person name="van Veen J.A."/>
        </authorList>
    </citation>
    <scope>NUCLEOTIDE SEQUENCE [LARGE SCALE GENOMIC DNA]</scope>
    <source>
        <strain evidence="18 19">Ter331</strain>
    </source>
</reference>
<dbReference type="AlphaFoldDB" id="G0A8D9"/>
<dbReference type="EMBL" id="CP002745">
    <property type="protein sequence ID" value="AEK60451.1"/>
    <property type="molecule type" value="Genomic_DNA"/>
</dbReference>
<evidence type="ECO:0000256" key="9">
    <source>
        <dbReference type="ARBA" id="ARBA00023125"/>
    </source>
</evidence>
<gene>
    <name evidence="15 18" type="primary">mutM</name>
    <name evidence="15" type="synonym">fpg</name>
    <name evidence="18" type="ordered locus">CFU_0615</name>
</gene>
<dbReference type="FunFam" id="1.10.8.50:FF:000003">
    <property type="entry name" value="Formamidopyrimidine-DNA glycosylase"/>
    <property type="match status" value="1"/>
</dbReference>
<reference evidence="18 19" key="4">
    <citation type="journal article" date="2010" name="Environ. Microbiol.">
        <title>The bacterial genus Collimonas: mycophagy, weathering and other adaptive solutions to life in oligotrophic soil environments.</title>
        <authorList>
            <person name="Leveau J.H."/>
            <person name="Uroz S."/>
            <person name="de Boer W."/>
        </authorList>
    </citation>
    <scope>NUCLEOTIDE SEQUENCE [LARGE SCALE GENOMIC DNA]</scope>
    <source>
        <strain evidence="18 19">Ter331</strain>
    </source>
</reference>
<reference evidence="18 19" key="5">
    <citation type="journal article" date="2011" name="ISME J.">
        <title>Dual transcriptional profiling of a bacterial/fungal confrontation: Collimonas fungivorans versus Aspergillus niger.</title>
        <authorList>
            <person name="Mela F."/>
            <person name="Fritsche K."/>
            <person name="de Boer W."/>
            <person name="van Veen J.A."/>
            <person name="de Graaff L.H."/>
            <person name="van den Berg M."/>
            <person name="Leveau J.H."/>
        </authorList>
    </citation>
    <scope>NUCLEOTIDE SEQUENCE [LARGE SCALE GENOMIC DNA]</scope>
    <source>
        <strain evidence="18 19">Ter331</strain>
    </source>
</reference>
<comment type="catalytic activity">
    <reaction evidence="14 15">
        <text>2'-deoxyribonucleotide-(2'-deoxyribose 5'-phosphate)-2'-deoxyribonucleotide-DNA = a 3'-end 2'-deoxyribonucleotide-(2,3-dehydro-2,3-deoxyribose 5'-phosphate)-DNA + a 5'-end 5'-phospho-2'-deoxyribonucleoside-DNA + H(+)</text>
        <dbReference type="Rhea" id="RHEA:66592"/>
        <dbReference type="Rhea" id="RHEA-COMP:13180"/>
        <dbReference type="Rhea" id="RHEA-COMP:16897"/>
        <dbReference type="Rhea" id="RHEA-COMP:17067"/>
        <dbReference type="ChEBI" id="CHEBI:15378"/>
        <dbReference type="ChEBI" id="CHEBI:136412"/>
        <dbReference type="ChEBI" id="CHEBI:157695"/>
        <dbReference type="ChEBI" id="CHEBI:167181"/>
        <dbReference type="EC" id="4.2.99.18"/>
    </reaction>
</comment>
<protein>
    <recommendedName>
        <fullName evidence="15">Formamidopyrimidine-DNA glycosylase</fullName>
        <shortName evidence="15">Fapy-DNA glycosylase</shortName>
        <ecNumber evidence="15">3.2.2.23</ecNumber>
    </recommendedName>
    <alternativeName>
        <fullName evidence="15">DNA-(apurinic or apyrimidinic site) lyase MutM</fullName>
        <shortName evidence="15">AP lyase MutM</shortName>
        <ecNumber evidence="15">4.2.99.18</ecNumber>
    </alternativeName>
</protein>
<feature type="binding site" evidence="15">
    <location>
        <position position="118"/>
    </location>
    <ligand>
        <name>DNA</name>
        <dbReference type="ChEBI" id="CHEBI:16991"/>
    </ligand>
</feature>
<feature type="active site" description="Proton donor; for beta-elimination activity" evidence="15">
    <location>
        <position position="85"/>
    </location>
</feature>
<feature type="binding site" evidence="15">
    <location>
        <position position="136"/>
    </location>
    <ligand>
        <name>DNA</name>
        <dbReference type="ChEBI" id="CHEBI:16991"/>
    </ligand>
</feature>
<dbReference type="Pfam" id="PF06827">
    <property type="entry name" value="zf-FPG_IleRS"/>
    <property type="match status" value="1"/>
</dbReference>
<evidence type="ECO:0000256" key="3">
    <source>
        <dbReference type="ARBA" id="ARBA00011245"/>
    </source>
</evidence>
<evidence type="ECO:0000256" key="7">
    <source>
        <dbReference type="ARBA" id="ARBA00022801"/>
    </source>
</evidence>
<dbReference type="Gene3D" id="1.10.8.50">
    <property type="match status" value="1"/>
</dbReference>
<feature type="domain" description="FPG-type" evidence="16">
    <location>
        <begin position="266"/>
        <end position="300"/>
    </location>
</feature>
<keyword evidence="13 15" id="KW-0326">Glycosidase</keyword>
<evidence type="ECO:0000256" key="10">
    <source>
        <dbReference type="ARBA" id="ARBA00023204"/>
    </source>
</evidence>
<feature type="domain" description="Formamidopyrimidine-DNA glycosylase catalytic" evidence="17">
    <location>
        <begin position="29"/>
        <end position="139"/>
    </location>
</feature>
<evidence type="ECO:0000256" key="11">
    <source>
        <dbReference type="ARBA" id="ARBA00023239"/>
    </source>
</evidence>
<dbReference type="InterPro" id="IPR010979">
    <property type="entry name" value="Ribosomal_uS13-like_H2TH"/>
</dbReference>
<dbReference type="SUPFAM" id="SSF81624">
    <property type="entry name" value="N-terminal domain of MutM-like DNA repair proteins"/>
    <property type="match status" value="1"/>
</dbReference>
<comment type="function">
    <text evidence="15">Involved in base excision repair of DNA damaged by oxidation or by mutagenic agents. Acts as DNA glycosylase that recognizes and removes damaged bases. Has a preference for oxidized purines, such as 7,8-dihydro-8-oxoguanine (8-oxoG). Has AP (apurinic/apyrimidinic) lyase activity and introduces nicks in the DNA strand. Cleaves the DNA backbone by beta-delta elimination to generate a single-strand break at the site of the removed base with both 3'- and 5'-phosphates.</text>
</comment>
<keyword evidence="4 15" id="KW-0479">Metal-binding</keyword>
<dbReference type="PROSITE" id="PS51068">
    <property type="entry name" value="FPG_CAT"/>
    <property type="match status" value="1"/>
</dbReference>
<dbReference type="GO" id="GO:0003684">
    <property type="term" value="F:damaged DNA binding"/>
    <property type="evidence" value="ECO:0007669"/>
    <property type="project" value="InterPro"/>
</dbReference>
<dbReference type="InterPro" id="IPR012319">
    <property type="entry name" value="FPG_cat"/>
</dbReference>
<dbReference type="GO" id="GO:0006284">
    <property type="term" value="P:base-excision repair"/>
    <property type="evidence" value="ECO:0007669"/>
    <property type="project" value="InterPro"/>
</dbReference>
<dbReference type="HAMAP" id="MF_00103">
    <property type="entry name" value="Fapy_DNA_glycosyl"/>
    <property type="match status" value="1"/>
</dbReference>
<dbReference type="Pfam" id="PF06831">
    <property type="entry name" value="H2TH"/>
    <property type="match status" value="1"/>
</dbReference>
<evidence type="ECO:0000256" key="14">
    <source>
        <dbReference type="ARBA" id="ARBA00044632"/>
    </source>
</evidence>
<evidence type="ECO:0000256" key="5">
    <source>
        <dbReference type="ARBA" id="ARBA00022763"/>
    </source>
</evidence>
<evidence type="ECO:0000256" key="2">
    <source>
        <dbReference type="ARBA" id="ARBA00009409"/>
    </source>
</evidence>
<keyword evidence="12 15" id="KW-0511">Multifunctional enzyme</keyword>
<keyword evidence="19" id="KW-1185">Reference proteome</keyword>
<dbReference type="GO" id="GO:0140078">
    <property type="term" value="F:class I DNA-(apurinic or apyrimidinic site) endonuclease activity"/>
    <property type="evidence" value="ECO:0007669"/>
    <property type="project" value="UniProtKB-EC"/>
</dbReference>
<dbReference type="STRING" id="1005048.CFU_0615"/>
<dbReference type="HOGENOM" id="CLU_038423_1_1_4"/>
<keyword evidence="8 15" id="KW-0862">Zinc</keyword>
<keyword evidence="5 15" id="KW-0227">DNA damage</keyword>